<comment type="caution">
    <text evidence="2">The sequence shown here is derived from an EMBL/GenBank/DDBJ whole genome shotgun (WGS) entry which is preliminary data.</text>
</comment>
<dbReference type="RefSeq" id="WP_238976021.1">
    <property type="nucleotide sequence ID" value="NZ_JABFUC010000003.1"/>
</dbReference>
<proteinExistence type="predicted"/>
<gene>
    <name evidence="2" type="ORF">HOP52_04210</name>
</gene>
<dbReference type="InterPro" id="IPR014710">
    <property type="entry name" value="RmlC-like_jellyroll"/>
</dbReference>
<reference evidence="2 3" key="1">
    <citation type="submission" date="2020-05" db="EMBL/GenBank/DDBJ databases">
        <title>Comparative genomic analysis of denitrifying bacteria from Halomonas genus.</title>
        <authorList>
            <person name="Wang L."/>
            <person name="Shao Z."/>
        </authorList>
    </citation>
    <scope>NUCLEOTIDE SEQUENCE [LARGE SCALE GENOMIC DNA]</scope>
    <source>
        <strain evidence="2 3">A4</strain>
    </source>
</reference>
<dbReference type="SUPFAM" id="SSF51182">
    <property type="entry name" value="RmlC-like cupins"/>
    <property type="match status" value="1"/>
</dbReference>
<dbReference type="Gene3D" id="2.60.120.10">
    <property type="entry name" value="Jelly Rolls"/>
    <property type="match status" value="1"/>
</dbReference>
<dbReference type="InterPro" id="IPR011051">
    <property type="entry name" value="RmlC_Cupin_sf"/>
</dbReference>
<dbReference type="EMBL" id="JABFUC010000003">
    <property type="protein sequence ID" value="MCG6656981.1"/>
    <property type="molecule type" value="Genomic_DNA"/>
</dbReference>
<accession>A0ABS9P5V2</accession>
<evidence type="ECO:0000259" key="1">
    <source>
        <dbReference type="Pfam" id="PF12973"/>
    </source>
</evidence>
<organism evidence="2 3">
    <name type="scientific">Billgrantia campisalis</name>
    <dbReference type="NCBI Taxonomy" id="74661"/>
    <lineage>
        <taxon>Bacteria</taxon>
        <taxon>Pseudomonadati</taxon>
        <taxon>Pseudomonadota</taxon>
        <taxon>Gammaproteobacteria</taxon>
        <taxon>Oceanospirillales</taxon>
        <taxon>Halomonadaceae</taxon>
        <taxon>Billgrantia</taxon>
    </lineage>
</organism>
<keyword evidence="3" id="KW-1185">Reference proteome</keyword>
<evidence type="ECO:0000313" key="2">
    <source>
        <dbReference type="EMBL" id="MCG6656981.1"/>
    </source>
</evidence>
<feature type="domain" description="ChrR-like cupin" evidence="1">
    <location>
        <begin position="13"/>
        <end position="105"/>
    </location>
</feature>
<dbReference type="Pfam" id="PF12973">
    <property type="entry name" value="Cupin_7"/>
    <property type="match status" value="1"/>
</dbReference>
<sequence>MTSASEETTIIREPADWLPVELPGTQGISIKVYHVDKVNHNVIVKFRFAPGGYGARHVHHCRAIGYTLSGEWAYDDGSFEEGDAAYELIGNNHYPYSDKGGELIVFMDAV</sequence>
<dbReference type="InterPro" id="IPR025979">
    <property type="entry name" value="ChrR-like_cupin_dom"/>
</dbReference>
<protein>
    <recommendedName>
        <fullName evidence="1">ChrR-like cupin domain-containing protein</fullName>
    </recommendedName>
</protein>
<evidence type="ECO:0000313" key="3">
    <source>
        <dbReference type="Proteomes" id="UP000814385"/>
    </source>
</evidence>
<dbReference type="Proteomes" id="UP000814385">
    <property type="component" value="Unassembled WGS sequence"/>
</dbReference>
<name>A0ABS9P5V2_9GAMM</name>